<dbReference type="GO" id="GO:0003735">
    <property type="term" value="F:structural constituent of ribosome"/>
    <property type="evidence" value="ECO:0007669"/>
    <property type="project" value="InterPro"/>
</dbReference>
<protein>
    <recommendedName>
        <fullName evidence="6 7">Large ribosomal subunit protein bL20</fullName>
    </recommendedName>
</protein>
<dbReference type="Pfam" id="PF00453">
    <property type="entry name" value="Ribosomal_L20"/>
    <property type="match status" value="1"/>
</dbReference>
<evidence type="ECO:0000256" key="5">
    <source>
        <dbReference type="ARBA" id="ARBA00023274"/>
    </source>
</evidence>
<evidence type="ECO:0000256" key="4">
    <source>
        <dbReference type="ARBA" id="ARBA00022980"/>
    </source>
</evidence>
<dbReference type="InterPro" id="IPR005813">
    <property type="entry name" value="Ribosomal_bL20"/>
</dbReference>
<dbReference type="Gene3D" id="1.10.1900.20">
    <property type="entry name" value="Ribosomal protein L20"/>
    <property type="match status" value="1"/>
</dbReference>
<organism evidence="9">
    <name type="scientific">Desulfobacca acetoxidans</name>
    <dbReference type="NCBI Taxonomy" id="60893"/>
    <lineage>
        <taxon>Bacteria</taxon>
        <taxon>Pseudomonadati</taxon>
        <taxon>Thermodesulfobacteriota</taxon>
        <taxon>Desulfobaccia</taxon>
        <taxon>Desulfobaccales</taxon>
        <taxon>Desulfobaccaceae</taxon>
        <taxon>Desulfobacca</taxon>
    </lineage>
</organism>
<evidence type="ECO:0000256" key="3">
    <source>
        <dbReference type="ARBA" id="ARBA00022884"/>
    </source>
</evidence>
<keyword evidence="4 7" id="KW-0689">Ribosomal protein</keyword>
<dbReference type="GO" id="GO:0005840">
    <property type="term" value="C:ribosome"/>
    <property type="evidence" value="ECO:0007669"/>
    <property type="project" value="UniProtKB-KW"/>
</dbReference>
<dbReference type="Gene3D" id="6.10.160.10">
    <property type="match status" value="1"/>
</dbReference>
<dbReference type="AlphaFoldDB" id="A0A7C3Z1G0"/>
<dbReference type="GO" id="GO:0006412">
    <property type="term" value="P:translation"/>
    <property type="evidence" value="ECO:0007669"/>
    <property type="project" value="InterPro"/>
</dbReference>
<keyword evidence="5 7" id="KW-0687">Ribonucleoprotein</keyword>
<dbReference type="InterPro" id="IPR049946">
    <property type="entry name" value="RIBOSOMAL_L20_CS"/>
</dbReference>
<dbReference type="NCBIfam" id="TIGR01032">
    <property type="entry name" value="rplT_bact"/>
    <property type="match status" value="1"/>
</dbReference>
<evidence type="ECO:0000256" key="7">
    <source>
        <dbReference type="HAMAP-Rule" id="MF_00382"/>
    </source>
</evidence>
<dbReference type="FunFam" id="1.10.1900.20:FF:000001">
    <property type="entry name" value="50S ribosomal protein L20"/>
    <property type="match status" value="1"/>
</dbReference>
<dbReference type="PANTHER" id="PTHR10986">
    <property type="entry name" value="39S RIBOSOMAL PROTEIN L20"/>
    <property type="match status" value="1"/>
</dbReference>
<gene>
    <name evidence="7" type="primary">rplT</name>
    <name evidence="9" type="ORF">ENW96_08065</name>
</gene>
<accession>A0A7C3Z1G0</accession>
<comment type="function">
    <text evidence="7 8">Binds directly to 23S ribosomal RNA and is necessary for the in vitro assembly process of the 50S ribosomal subunit. It is not involved in the protein synthesizing functions of that subunit.</text>
</comment>
<reference evidence="9" key="1">
    <citation type="journal article" date="2020" name="mSystems">
        <title>Genome- and Community-Level Interaction Insights into Carbon Utilization and Element Cycling Functions of Hydrothermarchaeota in Hydrothermal Sediment.</title>
        <authorList>
            <person name="Zhou Z."/>
            <person name="Liu Y."/>
            <person name="Xu W."/>
            <person name="Pan J."/>
            <person name="Luo Z.H."/>
            <person name="Li M."/>
        </authorList>
    </citation>
    <scope>NUCLEOTIDE SEQUENCE [LARGE SCALE GENOMIC DNA]</scope>
    <source>
        <strain evidence="9">SpSt-897</strain>
    </source>
</reference>
<dbReference type="GO" id="GO:0000027">
    <property type="term" value="P:ribosomal large subunit assembly"/>
    <property type="evidence" value="ECO:0007669"/>
    <property type="project" value="UniProtKB-UniRule"/>
</dbReference>
<evidence type="ECO:0000256" key="2">
    <source>
        <dbReference type="ARBA" id="ARBA00022730"/>
    </source>
</evidence>
<keyword evidence="3 7" id="KW-0694">RNA-binding</keyword>
<proteinExistence type="inferred from homology"/>
<comment type="caution">
    <text evidence="9">The sequence shown here is derived from an EMBL/GenBank/DDBJ whole genome shotgun (WGS) entry which is preliminary data.</text>
</comment>
<evidence type="ECO:0000313" key="9">
    <source>
        <dbReference type="EMBL" id="HGF34327.1"/>
    </source>
</evidence>
<dbReference type="SUPFAM" id="SSF74731">
    <property type="entry name" value="Ribosomal protein L20"/>
    <property type="match status" value="1"/>
</dbReference>
<dbReference type="PROSITE" id="PS00937">
    <property type="entry name" value="RIBOSOMAL_L20"/>
    <property type="match status" value="1"/>
</dbReference>
<dbReference type="CDD" id="cd07026">
    <property type="entry name" value="Ribosomal_L20"/>
    <property type="match status" value="1"/>
</dbReference>
<evidence type="ECO:0000256" key="6">
    <source>
        <dbReference type="ARBA" id="ARBA00035172"/>
    </source>
</evidence>
<name>A0A7C3Z1G0_9BACT</name>
<dbReference type="EMBL" id="DTMF01000198">
    <property type="protein sequence ID" value="HGF34327.1"/>
    <property type="molecule type" value="Genomic_DNA"/>
</dbReference>
<evidence type="ECO:0000256" key="8">
    <source>
        <dbReference type="RuleBase" id="RU000560"/>
    </source>
</evidence>
<dbReference type="PRINTS" id="PR00062">
    <property type="entry name" value="RIBOSOMALL20"/>
</dbReference>
<dbReference type="GO" id="GO:1990904">
    <property type="term" value="C:ribonucleoprotein complex"/>
    <property type="evidence" value="ECO:0007669"/>
    <property type="project" value="UniProtKB-KW"/>
</dbReference>
<dbReference type="HAMAP" id="MF_00382">
    <property type="entry name" value="Ribosomal_bL20"/>
    <property type="match status" value="1"/>
</dbReference>
<dbReference type="GO" id="GO:0019843">
    <property type="term" value="F:rRNA binding"/>
    <property type="evidence" value="ECO:0007669"/>
    <property type="project" value="UniProtKB-UniRule"/>
</dbReference>
<comment type="similarity">
    <text evidence="1 7 8">Belongs to the bacterial ribosomal protein bL20 family.</text>
</comment>
<evidence type="ECO:0000256" key="1">
    <source>
        <dbReference type="ARBA" id="ARBA00007698"/>
    </source>
</evidence>
<keyword evidence="2 7" id="KW-0699">rRNA-binding</keyword>
<dbReference type="InterPro" id="IPR035566">
    <property type="entry name" value="Ribosomal_protein_bL20_C"/>
</dbReference>
<sequence length="117" mass="13671">MPRVRKQVASRARRKKYLKLAKSYRSGRRRLYRTARETVERALVFAYRDRKVRKREFRSLWITRINAALRPLGLSYSKFMGGLKKADIAIDRKALADLAIFAPQVFSHLTGYARPTA</sequence>